<reference evidence="4 6" key="3">
    <citation type="submission" date="2019-09" db="EMBL/GenBank/DDBJ databases">
        <title>High taxonomic diversity of Micromonospora strains isolated from Medicago sativa nodules in different geographical locations.</title>
        <authorList>
            <person name="Martinez-Hidalgo P."/>
            <person name="Flores-Felix J.D."/>
            <person name="Velazquez E."/>
            <person name="Brau L."/>
            <person name="Trujillo M.E."/>
            <person name="Martinez-Molina E."/>
        </authorList>
    </citation>
    <scope>NUCLEOTIDE SEQUENCE [LARGE SCALE GENOMIC DNA]</scope>
    <source>
        <strain evidence="4 6">ALFB5</strain>
    </source>
</reference>
<name>A0A6N3K8Z0_9ACTN</name>
<organism evidence="3 5">
    <name type="scientific">Micromonospora aurantiaca</name>
    <name type="common">nom. illeg.</name>
    <dbReference type="NCBI Taxonomy" id="47850"/>
    <lineage>
        <taxon>Bacteria</taxon>
        <taxon>Bacillati</taxon>
        <taxon>Actinomycetota</taxon>
        <taxon>Actinomycetes</taxon>
        <taxon>Micromonosporales</taxon>
        <taxon>Micromonosporaceae</taxon>
        <taxon>Micromonospora</taxon>
    </lineage>
</organism>
<reference evidence="3 5" key="2">
    <citation type="submission" date="2018-08" db="EMBL/GenBank/DDBJ databases">
        <title>Streptomyces kandeliansis sp. nov., an endophytic bacterium isolated from mangrove plant.</title>
        <authorList>
            <person name="Wang R."/>
        </authorList>
    </citation>
    <scope>NUCLEOTIDE SEQUENCE [LARGE SCALE GENOMIC DNA]</scope>
    <source>
        <strain evidence="3">110B</strain>
        <strain evidence="5">H14(2018)</strain>
    </source>
</reference>
<sequence length="407" mass="44707">MTEIAELPFEEHAADSAVLALYRQVFAVLARDANQMVDDPALVRVDELILNAFASAGPAGLTVEQVIAAFGDTSPVAVRRRFEVLRSYRAITKVNERPNEMFYQAAFAPYVMLLFLRRLAQTGGLGELHQMLSIARLSIEDADTTLEQAQAQLQDLANVFRLLANPIMQMAKSGTVESLRSSAQPMLGNSELIDKATVFHNLATEKWPQLLPECTQLRMALAAYRDAVNAAARRLIDRAGRTRALGLLPAEKWRSFARDATGDELAAALDGLLFDAPNPHFTVDDLLDAVEEGLRTDTGRTPPPRPRIDDEPGPEQVGADMEAELLATRAEELLAGRDEVTVAELLDTAGDWAASRRVLSDLTAIGLRPELPYLLTWGDGLRINVVGDLTWITDGWFRRRTPAEAPA</sequence>
<dbReference type="RefSeq" id="WP_047890770.1">
    <property type="nucleotide sequence ID" value="NZ_CBDRLW010000034.1"/>
</dbReference>
<reference evidence="3 5" key="1">
    <citation type="submission" date="2018-07" db="EMBL/GenBank/DDBJ databases">
        <authorList>
            <person name="Ye Y."/>
        </authorList>
    </citation>
    <scope>NUCLEOTIDE SEQUENCE [LARGE SCALE GENOMIC DNA]</scope>
    <source>
        <strain evidence="3">110B</strain>
        <strain evidence="5">H14(2018)</strain>
    </source>
</reference>
<gene>
    <name evidence="3" type="ORF">DVH21_29170</name>
    <name evidence="4" type="ORF">F6X54_02670</name>
</gene>
<dbReference type="EMBL" id="CP031263">
    <property type="protein sequence ID" value="AXH93656.1"/>
    <property type="molecule type" value="Genomic_DNA"/>
</dbReference>
<dbReference type="AlphaFoldDB" id="A0A6N3K8Z0"/>
<dbReference type="EMBL" id="WAAR01000006">
    <property type="protein sequence ID" value="KAB1118645.1"/>
    <property type="molecule type" value="Genomic_DNA"/>
</dbReference>
<dbReference type="Proteomes" id="UP000471364">
    <property type="component" value="Unassembled WGS sequence"/>
</dbReference>
<keyword evidence="1" id="KW-0175">Coiled coil</keyword>
<evidence type="ECO:0000313" key="4">
    <source>
        <dbReference type="EMBL" id="KAB1118645.1"/>
    </source>
</evidence>
<evidence type="ECO:0000313" key="5">
    <source>
        <dbReference type="Proteomes" id="UP000253958"/>
    </source>
</evidence>
<feature type="coiled-coil region" evidence="1">
    <location>
        <begin position="132"/>
        <end position="159"/>
    </location>
</feature>
<evidence type="ECO:0008006" key="7">
    <source>
        <dbReference type="Google" id="ProtNLM"/>
    </source>
</evidence>
<dbReference type="Proteomes" id="UP000253958">
    <property type="component" value="Chromosome"/>
</dbReference>
<evidence type="ECO:0000256" key="2">
    <source>
        <dbReference type="SAM" id="MobiDB-lite"/>
    </source>
</evidence>
<keyword evidence="6" id="KW-1185">Reference proteome</keyword>
<protein>
    <recommendedName>
        <fullName evidence="7">DUF2397 family protein</fullName>
    </recommendedName>
</protein>
<evidence type="ECO:0000313" key="6">
    <source>
        <dbReference type="Proteomes" id="UP000471364"/>
    </source>
</evidence>
<accession>A0A6N3K8Z0</accession>
<evidence type="ECO:0000313" key="3">
    <source>
        <dbReference type="EMBL" id="AXH93656.1"/>
    </source>
</evidence>
<proteinExistence type="predicted"/>
<feature type="region of interest" description="Disordered" evidence="2">
    <location>
        <begin position="295"/>
        <end position="316"/>
    </location>
</feature>
<evidence type="ECO:0000256" key="1">
    <source>
        <dbReference type="SAM" id="Coils"/>
    </source>
</evidence>